<dbReference type="PANTHER" id="PTHR30160">
    <property type="entry name" value="TETRAACYLDISACCHARIDE 4'-KINASE-RELATED"/>
    <property type="match status" value="1"/>
</dbReference>
<keyword evidence="4" id="KW-1185">Reference proteome</keyword>
<dbReference type="PANTHER" id="PTHR30160:SF7">
    <property type="entry name" value="ADP-HEPTOSE--LPS HEPTOSYLTRANSFERASE 2"/>
    <property type="match status" value="1"/>
</dbReference>
<keyword evidence="2" id="KW-0808">Transferase</keyword>
<evidence type="ECO:0000256" key="2">
    <source>
        <dbReference type="ARBA" id="ARBA00022679"/>
    </source>
</evidence>
<proteinExistence type="predicted"/>
<dbReference type="InterPro" id="IPR051199">
    <property type="entry name" value="LPS_LOS_Heptosyltrfase"/>
</dbReference>
<reference evidence="3 4" key="1">
    <citation type="journal article" date="2023" name="Antonie Van Leeuwenhoek">
        <title>Mesoterricola silvestris gen. nov., sp. nov., Mesoterricola sediminis sp. nov., Geothrix oryzae sp. nov., Geothrix edaphica sp. nov., Geothrix rubra sp. nov., and Geothrix limicola sp. nov., six novel members of Acidobacteriota isolated from soils.</title>
        <authorList>
            <person name="Itoh H."/>
            <person name="Sugisawa Y."/>
            <person name="Mise K."/>
            <person name="Xu Z."/>
            <person name="Kuniyasu M."/>
            <person name="Ushijima N."/>
            <person name="Kawano K."/>
            <person name="Kobayashi E."/>
            <person name="Shiratori Y."/>
            <person name="Masuda Y."/>
            <person name="Senoo K."/>
        </authorList>
    </citation>
    <scope>NUCLEOTIDE SEQUENCE [LARGE SCALE GENOMIC DNA]</scope>
    <source>
        <strain evidence="3 4">Red803</strain>
    </source>
</reference>
<keyword evidence="1" id="KW-0328">Glycosyltransferase</keyword>
<sequence length="369" mass="39846">MARLGTDILREELRRRVAEGHAGPHEVWIRWPRQLGDVVFALPFFGSLQASWNAEAAALGLELRWVAVGHAIGAALFAEAAPDFIAESLIEKGGVGKPDPWHLVRRWRKAPPVCVINLSQSVRLALGAWMARVPVRGGIADNHLSLLYTHPFKYRDLPVHLARRYEPLLAQLTGNRHLQWVRLGAHNLGGHRGPELLRAAGWTGEPYVTLAFGTRGYGKRWFPEHRTWPELARRLAAEGFRSVWLGGPDEVPLGKELAALAPGSIDLTGRTSLPEACALQEAAAGTVAIDTGLAHTAAATGRPTLTLMGHSPEPLIAPVGPKAIAIRGSAVDSYPGESEGFETHGSVAHRVHPERVVGLLKALLAEAGA</sequence>
<evidence type="ECO:0000313" key="3">
    <source>
        <dbReference type="EMBL" id="GLH69234.1"/>
    </source>
</evidence>
<gene>
    <name evidence="3" type="ORF">GETHPA_07670</name>
</gene>
<protein>
    <submittedName>
        <fullName evidence="3">ADP-heptose--LPS heptosyltransferase</fullName>
    </submittedName>
</protein>
<comment type="caution">
    <text evidence="3">The sequence shown here is derived from an EMBL/GenBank/DDBJ whole genome shotgun (WGS) entry which is preliminary data.</text>
</comment>
<organism evidence="3 4">
    <name type="scientific">Geothrix rubra</name>
    <dbReference type="NCBI Taxonomy" id="2927977"/>
    <lineage>
        <taxon>Bacteria</taxon>
        <taxon>Pseudomonadati</taxon>
        <taxon>Acidobacteriota</taxon>
        <taxon>Holophagae</taxon>
        <taxon>Holophagales</taxon>
        <taxon>Holophagaceae</taxon>
        <taxon>Geothrix</taxon>
    </lineage>
</organism>
<dbReference type="Proteomes" id="UP001165089">
    <property type="component" value="Unassembled WGS sequence"/>
</dbReference>
<evidence type="ECO:0000256" key="1">
    <source>
        <dbReference type="ARBA" id="ARBA00022676"/>
    </source>
</evidence>
<dbReference type="EMBL" id="BSDD01000001">
    <property type="protein sequence ID" value="GLH69234.1"/>
    <property type="molecule type" value="Genomic_DNA"/>
</dbReference>
<dbReference type="Pfam" id="PF01075">
    <property type="entry name" value="Glyco_transf_9"/>
    <property type="match status" value="1"/>
</dbReference>
<dbReference type="SUPFAM" id="SSF53756">
    <property type="entry name" value="UDP-Glycosyltransferase/glycogen phosphorylase"/>
    <property type="match status" value="1"/>
</dbReference>
<dbReference type="InterPro" id="IPR002201">
    <property type="entry name" value="Glyco_trans_9"/>
</dbReference>
<dbReference type="Gene3D" id="3.40.50.2000">
    <property type="entry name" value="Glycogen Phosphorylase B"/>
    <property type="match status" value="2"/>
</dbReference>
<accession>A0ABQ5Q3E4</accession>
<dbReference type="CDD" id="cd03789">
    <property type="entry name" value="GT9_LPS_heptosyltransferase"/>
    <property type="match status" value="1"/>
</dbReference>
<name>A0ABQ5Q3E4_9BACT</name>
<evidence type="ECO:0000313" key="4">
    <source>
        <dbReference type="Proteomes" id="UP001165089"/>
    </source>
</evidence>